<keyword evidence="6" id="KW-1185">Reference proteome</keyword>
<dbReference type="Gene3D" id="3.30.70.270">
    <property type="match status" value="1"/>
</dbReference>
<evidence type="ECO:0000259" key="4">
    <source>
        <dbReference type="PROSITE" id="PS50887"/>
    </source>
</evidence>
<dbReference type="PROSITE" id="PS50112">
    <property type="entry name" value="PAS"/>
    <property type="match status" value="1"/>
</dbReference>
<dbReference type="InterPro" id="IPR000160">
    <property type="entry name" value="GGDEF_dom"/>
</dbReference>
<evidence type="ECO:0000259" key="3">
    <source>
        <dbReference type="PROSITE" id="PS50112"/>
    </source>
</evidence>
<dbReference type="Proteomes" id="UP000060487">
    <property type="component" value="Unassembled WGS sequence"/>
</dbReference>
<dbReference type="InterPro" id="IPR000014">
    <property type="entry name" value="PAS"/>
</dbReference>
<evidence type="ECO:0000313" key="6">
    <source>
        <dbReference type="Proteomes" id="UP000060487"/>
    </source>
</evidence>
<keyword evidence="5" id="KW-0548">Nucleotidyltransferase</keyword>
<evidence type="ECO:0000313" key="5">
    <source>
        <dbReference type="EMBL" id="KWT85541.1"/>
    </source>
</evidence>
<feature type="domain" description="PAS" evidence="3">
    <location>
        <begin position="14"/>
        <end position="60"/>
    </location>
</feature>
<dbReference type="SUPFAM" id="SSF55073">
    <property type="entry name" value="Nucleotide cyclase"/>
    <property type="match status" value="1"/>
</dbReference>
<dbReference type="Gene3D" id="3.30.450.20">
    <property type="entry name" value="PAS domain"/>
    <property type="match status" value="1"/>
</dbReference>
<dbReference type="NCBIfam" id="TIGR00229">
    <property type="entry name" value="sensory_box"/>
    <property type="match status" value="1"/>
</dbReference>
<dbReference type="Pfam" id="PF00990">
    <property type="entry name" value="GGDEF"/>
    <property type="match status" value="1"/>
</dbReference>
<gene>
    <name evidence="5" type="ORF">ASN18_1675</name>
</gene>
<evidence type="ECO:0000256" key="2">
    <source>
        <dbReference type="ARBA" id="ARBA00034247"/>
    </source>
</evidence>
<dbReference type="SUPFAM" id="SSF55785">
    <property type="entry name" value="PYP-like sensor domain (PAS domain)"/>
    <property type="match status" value="1"/>
</dbReference>
<dbReference type="CDD" id="cd00130">
    <property type="entry name" value="PAS"/>
    <property type="match status" value="1"/>
</dbReference>
<comment type="caution">
    <text evidence="5">The sequence shown here is derived from an EMBL/GenBank/DDBJ whole genome shotgun (WGS) entry which is preliminary data.</text>
</comment>
<proteinExistence type="predicted"/>
<dbReference type="EC" id="2.7.7.65" evidence="1"/>
<dbReference type="GO" id="GO:0052621">
    <property type="term" value="F:diguanylate cyclase activity"/>
    <property type="evidence" value="ECO:0007669"/>
    <property type="project" value="UniProtKB-EC"/>
</dbReference>
<dbReference type="SMART" id="SM00267">
    <property type="entry name" value="GGDEF"/>
    <property type="match status" value="1"/>
</dbReference>
<comment type="catalytic activity">
    <reaction evidence="2">
        <text>2 GTP = 3',3'-c-di-GMP + 2 diphosphate</text>
        <dbReference type="Rhea" id="RHEA:24898"/>
        <dbReference type="ChEBI" id="CHEBI:33019"/>
        <dbReference type="ChEBI" id="CHEBI:37565"/>
        <dbReference type="ChEBI" id="CHEBI:58805"/>
        <dbReference type="EC" id="2.7.7.65"/>
    </reaction>
</comment>
<evidence type="ECO:0000256" key="1">
    <source>
        <dbReference type="ARBA" id="ARBA00012528"/>
    </source>
</evidence>
<dbReference type="PROSITE" id="PS50887">
    <property type="entry name" value="GGDEF"/>
    <property type="match status" value="1"/>
</dbReference>
<dbReference type="InterPro" id="IPR029787">
    <property type="entry name" value="Nucleotide_cyclase"/>
</dbReference>
<reference evidence="5 6" key="1">
    <citation type="submission" date="2015-11" db="EMBL/GenBank/DDBJ databases">
        <authorList>
            <person name="Lin W."/>
        </authorList>
    </citation>
    <scope>NUCLEOTIDE SEQUENCE [LARGE SCALE GENOMIC DNA]</scope>
    <source>
        <strain evidence="5 6">HCH-1</strain>
    </source>
</reference>
<sequence>METTVQNIGDYFSKTIVDSLSVGVVVLDLSSRVVVWNSFMSKHSGIGAEDAVGKDLFDIFPYLSRNWLELKFQSLRILKSYSFVSWKQRPYLFRFQHNRQITGGGEYMYQDCTFIPILDTDGKTTLICMTIQDMTEAAESQKIVEEVIDANKALQLMTNYDALTSVYNRGYIEKQLEAEFNKSKMNGNVFSMLMFDLDHFKKVNDTYGHLAGDDVLKTVSKKVGGLLRNAVDSLGRYGGEEFIIILTETNEETAAVIAEQIREGVEQMTISSGDYTIKATLSMGVVEYRADLRDYLQMLHEVDIALYNSKKQGRNRVTKYTQLNNIN</sequence>
<keyword evidence="5" id="KW-0808">Transferase</keyword>
<dbReference type="NCBIfam" id="TIGR00254">
    <property type="entry name" value="GGDEF"/>
    <property type="match status" value="1"/>
</dbReference>
<dbReference type="InterPro" id="IPR050469">
    <property type="entry name" value="Diguanylate_Cyclase"/>
</dbReference>
<accession>A0ABR5SF77</accession>
<dbReference type="Pfam" id="PF00989">
    <property type="entry name" value="PAS"/>
    <property type="match status" value="1"/>
</dbReference>
<dbReference type="InterPro" id="IPR013767">
    <property type="entry name" value="PAS_fold"/>
</dbReference>
<organism evidence="5 6">
    <name type="scientific">Candidatus Magnetominusculus xianensis</name>
    <dbReference type="NCBI Taxonomy" id="1748249"/>
    <lineage>
        <taxon>Bacteria</taxon>
        <taxon>Pseudomonadati</taxon>
        <taxon>Nitrospirota</taxon>
        <taxon>Nitrospiria</taxon>
        <taxon>Nitrospirales</taxon>
        <taxon>Nitrospiraceae</taxon>
        <taxon>Candidatus Magnetominusculus</taxon>
    </lineage>
</organism>
<protein>
    <recommendedName>
        <fullName evidence="1">diguanylate cyclase</fullName>
        <ecNumber evidence="1">2.7.7.65</ecNumber>
    </recommendedName>
</protein>
<name>A0ABR5SF77_9BACT</name>
<dbReference type="InterPro" id="IPR043128">
    <property type="entry name" value="Rev_trsase/Diguanyl_cyclase"/>
</dbReference>
<dbReference type="EMBL" id="LNQR01000060">
    <property type="protein sequence ID" value="KWT85541.1"/>
    <property type="molecule type" value="Genomic_DNA"/>
</dbReference>
<dbReference type="InterPro" id="IPR035965">
    <property type="entry name" value="PAS-like_dom_sf"/>
</dbReference>
<dbReference type="SMART" id="SM00091">
    <property type="entry name" value="PAS"/>
    <property type="match status" value="1"/>
</dbReference>
<feature type="domain" description="GGDEF" evidence="4">
    <location>
        <begin position="188"/>
        <end position="322"/>
    </location>
</feature>
<dbReference type="PANTHER" id="PTHR45138">
    <property type="entry name" value="REGULATORY COMPONENTS OF SENSORY TRANSDUCTION SYSTEM"/>
    <property type="match status" value="1"/>
</dbReference>
<dbReference type="PANTHER" id="PTHR45138:SF9">
    <property type="entry name" value="DIGUANYLATE CYCLASE DGCM-RELATED"/>
    <property type="match status" value="1"/>
</dbReference>
<dbReference type="CDD" id="cd01949">
    <property type="entry name" value="GGDEF"/>
    <property type="match status" value="1"/>
</dbReference>
<dbReference type="RefSeq" id="WP_085052294.1">
    <property type="nucleotide sequence ID" value="NZ_LNQR01000060.1"/>
</dbReference>